<sequence length="103" mass="11799">MGRHDEGQCFQRRTWVHRCTASGQDTCVGVTETCIVSSDLNMTEGESIEKNIFCRRTTCEASKGFLKEEHCTVPKNYTLSKMHIEPKGGEFPYCCPWFSARRK</sequence>
<evidence type="ECO:0000256" key="2">
    <source>
        <dbReference type="ARBA" id="ARBA00022525"/>
    </source>
</evidence>
<evidence type="ECO:0000313" key="4">
    <source>
        <dbReference type="EMBL" id="MAA11386.1"/>
    </source>
</evidence>
<organism evidence="4">
    <name type="scientific">Rhipicephalus zambeziensis</name>
    <dbReference type="NCBI Taxonomy" id="60191"/>
    <lineage>
        <taxon>Eukaryota</taxon>
        <taxon>Metazoa</taxon>
        <taxon>Ecdysozoa</taxon>
        <taxon>Arthropoda</taxon>
        <taxon>Chelicerata</taxon>
        <taxon>Arachnida</taxon>
        <taxon>Acari</taxon>
        <taxon>Parasitiformes</taxon>
        <taxon>Ixodida</taxon>
        <taxon>Ixodoidea</taxon>
        <taxon>Ixodidae</taxon>
        <taxon>Rhipicephalinae</taxon>
        <taxon>Rhipicephalus</taxon>
        <taxon>Rhipicephalus</taxon>
    </lineage>
</organism>
<proteinExistence type="predicted"/>
<dbReference type="EMBL" id="GFPF01000240">
    <property type="protein sequence ID" value="MAA11386.1"/>
    <property type="molecule type" value="Transcribed_RNA"/>
</dbReference>
<evidence type="ECO:0000256" key="1">
    <source>
        <dbReference type="ARBA" id="ARBA00004613"/>
    </source>
</evidence>
<dbReference type="AlphaFoldDB" id="A0A224Y1C1"/>
<name>A0A224Y1C1_9ACAR</name>
<keyword evidence="2" id="KW-0964">Secreted</keyword>
<comment type="subcellular location">
    <subcellularLocation>
        <location evidence="1">Secreted</location>
    </subcellularLocation>
</comment>
<protein>
    <submittedName>
        <fullName evidence="4">8.9 kDa family member</fullName>
    </submittedName>
</protein>
<dbReference type="InterPro" id="IPR029277">
    <property type="entry name" value="SVWC_dom"/>
</dbReference>
<evidence type="ECO:0000259" key="3">
    <source>
        <dbReference type="SMART" id="SM01318"/>
    </source>
</evidence>
<dbReference type="Pfam" id="PF15430">
    <property type="entry name" value="SVWC"/>
    <property type="match status" value="1"/>
</dbReference>
<accession>A0A224Y1C1</accession>
<dbReference type="SMART" id="SM01318">
    <property type="entry name" value="SVWC"/>
    <property type="match status" value="1"/>
</dbReference>
<dbReference type="GO" id="GO:0005576">
    <property type="term" value="C:extracellular region"/>
    <property type="evidence" value="ECO:0007669"/>
    <property type="project" value="UniProtKB-SubCell"/>
</dbReference>
<feature type="domain" description="Single" evidence="3">
    <location>
        <begin position="34"/>
        <end position="100"/>
    </location>
</feature>
<reference evidence="4" key="1">
    <citation type="journal article" date="2017" name="Parasit. Vectors">
        <title>Sialotranscriptomics of Rhipicephalus zambeziensis reveals intricate expression profiles of secretory proteins and suggests tight temporal transcriptional regulation during blood-feeding.</title>
        <authorList>
            <person name="de Castro M.H."/>
            <person name="de Klerk D."/>
            <person name="Pienaar R."/>
            <person name="Rees D.J.G."/>
            <person name="Mans B.J."/>
        </authorList>
    </citation>
    <scope>NUCLEOTIDE SEQUENCE</scope>
    <source>
        <tissue evidence="4">Salivary glands</tissue>
    </source>
</reference>